<dbReference type="RefSeq" id="WP_190301352.1">
    <property type="nucleotide sequence ID" value="NZ_JACOIJ010000003.1"/>
</dbReference>
<reference evidence="4 5" key="1">
    <citation type="submission" date="2020-08" db="EMBL/GenBank/DDBJ databases">
        <title>Sphingobacterium sp. DN04309 isolated from aquaculture water.</title>
        <authorList>
            <person name="Zhang M."/>
        </authorList>
    </citation>
    <scope>NUCLEOTIDE SEQUENCE [LARGE SCALE GENOMIC DNA]</scope>
    <source>
        <strain evidence="4 5">DN04309</strain>
    </source>
</reference>
<accession>A0ABR7YB16</accession>
<protein>
    <submittedName>
        <fullName evidence="4">Alpha/beta hydrolase</fullName>
    </submittedName>
</protein>
<dbReference type="PANTHER" id="PTHR48081">
    <property type="entry name" value="AB HYDROLASE SUPERFAMILY PROTEIN C4A8.06C"/>
    <property type="match status" value="1"/>
</dbReference>
<dbReference type="InterPro" id="IPR050300">
    <property type="entry name" value="GDXG_lipolytic_enzyme"/>
</dbReference>
<feature type="chain" id="PRO_5046775752" evidence="2">
    <location>
        <begin position="23"/>
        <end position="269"/>
    </location>
</feature>
<dbReference type="PROSITE" id="PS51257">
    <property type="entry name" value="PROKAR_LIPOPROTEIN"/>
    <property type="match status" value="1"/>
</dbReference>
<dbReference type="Proteomes" id="UP000651271">
    <property type="component" value="Unassembled WGS sequence"/>
</dbReference>
<feature type="domain" description="BD-FAE-like" evidence="3">
    <location>
        <begin position="49"/>
        <end position="150"/>
    </location>
</feature>
<name>A0ABR7YB16_9SPHI</name>
<keyword evidence="5" id="KW-1185">Reference proteome</keyword>
<dbReference type="SUPFAM" id="SSF53474">
    <property type="entry name" value="alpha/beta-Hydrolases"/>
    <property type="match status" value="1"/>
</dbReference>
<keyword evidence="2" id="KW-0732">Signal</keyword>
<dbReference type="Pfam" id="PF20434">
    <property type="entry name" value="BD-FAE"/>
    <property type="match status" value="1"/>
</dbReference>
<dbReference type="PANTHER" id="PTHR48081:SF9">
    <property type="entry name" value="CARBOXYLESTERASE"/>
    <property type="match status" value="1"/>
</dbReference>
<evidence type="ECO:0000313" key="4">
    <source>
        <dbReference type="EMBL" id="MBD1428482.1"/>
    </source>
</evidence>
<evidence type="ECO:0000256" key="1">
    <source>
        <dbReference type="ARBA" id="ARBA00022801"/>
    </source>
</evidence>
<dbReference type="InterPro" id="IPR029058">
    <property type="entry name" value="AB_hydrolase_fold"/>
</dbReference>
<sequence>MQNLKILSILLAFLACSFLSQAQETKYKTLSNISYTKQTDSYSKERCKLDVYYPENKKDFITVIWFHGGGLTGGNKEIPNYLKEKNIAVVGVGYRFSPQAKVADIIEDAADAVIWTFDNIQQMGGSKKKVVVAGYSAGAYLTLMLGLNQQYLNKRGLDPKDLFGLVSFSAQTITHFTARKEKGLEELHPTIDELAPLYWVRKDIPRLLLLTGGRDLEMMGRYEENAYLLRMLKLHGNTDVELYELEGYGHNMDYPAYPLLINVLDKWSK</sequence>
<evidence type="ECO:0000313" key="5">
    <source>
        <dbReference type="Proteomes" id="UP000651271"/>
    </source>
</evidence>
<organism evidence="4 5">
    <name type="scientific">Sphingobacterium litopenaei</name>
    <dbReference type="NCBI Taxonomy" id="2763500"/>
    <lineage>
        <taxon>Bacteria</taxon>
        <taxon>Pseudomonadati</taxon>
        <taxon>Bacteroidota</taxon>
        <taxon>Sphingobacteriia</taxon>
        <taxon>Sphingobacteriales</taxon>
        <taxon>Sphingobacteriaceae</taxon>
        <taxon>Sphingobacterium</taxon>
    </lineage>
</organism>
<feature type="signal peptide" evidence="2">
    <location>
        <begin position="1"/>
        <end position="22"/>
    </location>
</feature>
<gene>
    <name evidence="4" type="ORF">H8B04_02680</name>
</gene>
<proteinExistence type="predicted"/>
<dbReference type="InterPro" id="IPR049492">
    <property type="entry name" value="BD-FAE-like_dom"/>
</dbReference>
<dbReference type="EMBL" id="JACOIJ010000003">
    <property type="protein sequence ID" value="MBD1428482.1"/>
    <property type="molecule type" value="Genomic_DNA"/>
</dbReference>
<evidence type="ECO:0000259" key="3">
    <source>
        <dbReference type="Pfam" id="PF20434"/>
    </source>
</evidence>
<dbReference type="GO" id="GO:0016787">
    <property type="term" value="F:hydrolase activity"/>
    <property type="evidence" value="ECO:0007669"/>
    <property type="project" value="UniProtKB-KW"/>
</dbReference>
<dbReference type="Gene3D" id="3.40.50.1820">
    <property type="entry name" value="alpha/beta hydrolase"/>
    <property type="match status" value="1"/>
</dbReference>
<keyword evidence="1 4" id="KW-0378">Hydrolase</keyword>
<evidence type="ECO:0000256" key="2">
    <source>
        <dbReference type="SAM" id="SignalP"/>
    </source>
</evidence>
<comment type="caution">
    <text evidence="4">The sequence shown here is derived from an EMBL/GenBank/DDBJ whole genome shotgun (WGS) entry which is preliminary data.</text>
</comment>